<name>A0ABP7CYW6_9ACTN</name>
<reference evidence="2" key="1">
    <citation type="journal article" date="2019" name="Int. J. Syst. Evol. Microbiol.">
        <title>The Global Catalogue of Microorganisms (GCM) 10K type strain sequencing project: providing services to taxonomists for standard genome sequencing and annotation.</title>
        <authorList>
            <consortium name="The Broad Institute Genomics Platform"/>
            <consortium name="The Broad Institute Genome Sequencing Center for Infectious Disease"/>
            <person name="Wu L."/>
            <person name="Ma J."/>
        </authorList>
    </citation>
    <scope>NUCLEOTIDE SEQUENCE [LARGE SCALE GENOMIC DNA]</scope>
    <source>
        <strain evidence="2">JCM 16904</strain>
    </source>
</reference>
<dbReference type="Gene3D" id="1.25.10.10">
    <property type="entry name" value="Leucine-rich Repeat Variant"/>
    <property type="match status" value="1"/>
</dbReference>
<dbReference type="InterPro" id="IPR049796">
    <property type="entry name" value="CdiI_Ct-like"/>
</dbReference>
<sequence length="113" mass="12248">MKYVEPQPGGREQLPSAVAAGDVAAICTALISAAFHEDDGKWVQDWALELLAHPSADVRHTAALTVGHVARIHRYIDHDLVVPRLQALLDDPEIGGAVENALDDIRMFTDAET</sequence>
<dbReference type="InterPro" id="IPR016024">
    <property type="entry name" value="ARM-type_fold"/>
</dbReference>
<organism evidence="1 2">
    <name type="scientific">Nonomuraea antimicrobica</name>
    <dbReference type="NCBI Taxonomy" id="561173"/>
    <lineage>
        <taxon>Bacteria</taxon>
        <taxon>Bacillati</taxon>
        <taxon>Actinomycetota</taxon>
        <taxon>Actinomycetes</taxon>
        <taxon>Streptosporangiales</taxon>
        <taxon>Streptosporangiaceae</taxon>
        <taxon>Nonomuraea</taxon>
    </lineage>
</organism>
<evidence type="ECO:0008006" key="3">
    <source>
        <dbReference type="Google" id="ProtNLM"/>
    </source>
</evidence>
<dbReference type="Proteomes" id="UP001500902">
    <property type="component" value="Unassembled WGS sequence"/>
</dbReference>
<dbReference type="SUPFAM" id="SSF48371">
    <property type="entry name" value="ARM repeat"/>
    <property type="match status" value="1"/>
</dbReference>
<dbReference type="InterPro" id="IPR011989">
    <property type="entry name" value="ARM-like"/>
</dbReference>
<evidence type="ECO:0000313" key="2">
    <source>
        <dbReference type="Proteomes" id="UP001500902"/>
    </source>
</evidence>
<evidence type="ECO:0000313" key="1">
    <source>
        <dbReference type="EMBL" id="GAA3696350.1"/>
    </source>
</evidence>
<dbReference type="EMBL" id="BAAAZP010000149">
    <property type="protein sequence ID" value="GAA3696350.1"/>
    <property type="molecule type" value="Genomic_DNA"/>
</dbReference>
<keyword evidence="2" id="KW-1185">Reference proteome</keyword>
<proteinExistence type="predicted"/>
<accession>A0ABP7CYW6</accession>
<dbReference type="CDD" id="cd20694">
    <property type="entry name" value="CdiI_Ct-like"/>
    <property type="match status" value="1"/>
</dbReference>
<gene>
    <name evidence="1" type="ORF">GCM10022224_072460</name>
</gene>
<protein>
    <recommendedName>
        <fullName evidence="3">HEAT repeat-containing protein</fullName>
    </recommendedName>
</protein>
<comment type="caution">
    <text evidence="1">The sequence shown here is derived from an EMBL/GenBank/DDBJ whole genome shotgun (WGS) entry which is preliminary data.</text>
</comment>